<dbReference type="InterPro" id="IPR044666">
    <property type="entry name" value="Cyclophilin_A-like"/>
</dbReference>
<dbReference type="Pfam" id="PF00160">
    <property type="entry name" value="Pro_isomerase"/>
    <property type="match status" value="1"/>
</dbReference>
<dbReference type="Proteomes" id="UP000029736">
    <property type="component" value="Unassembled WGS sequence"/>
</dbReference>
<accession>A0A098S8R7</accession>
<feature type="domain" description="PPIase cyclophilin-type" evidence="6">
    <location>
        <begin position="27"/>
        <end position="215"/>
    </location>
</feature>
<sequence length="220" mass="24303">MKSYLLIFLTTLAISTGLLQCTPKGDGFTYAVISTEYGDMKVRLYNSTPQHRDNFIKLAKEGFYDDLLFHRVIQDFMIQGGDPDSKTAAPDQMLGQGGPGYTLPAEIGALHFKGALAAARLGDRQNPERKSSGSQFYIVDGKPLTEENMDNLEQNFGKNYTPEQRQRYLEVGGSPVLDGEYTVFGEVVEGLDVIDKIAAVPTGQANRPVRDVRMTVKLVD</sequence>
<protein>
    <recommendedName>
        <fullName evidence="5">Peptidyl-prolyl cis-trans isomerase</fullName>
        <shortName evidence="5">PPIase</shortName>
        <ecNumber evidence="5">5.2.1.8</ecNumber>
    </recommendedName>
</protein>
<dbReference type="PANTHER" id="PTHR45625">
    <property type="entry name" value="PEPTIDYL-PROLYL CIS-TRANS ISOMERASE-RELATED"/>
    <property type="match status" value="1"/>
</dbReference>
<comment type="catalytic activity">
    <reaction evidence="5">
        <text>[protein]-peptidylproline (omega=180) = [protein]-peptidylproline (omega=0)</text>
        <dbReference type="Rhea" id="RHEA:16237"/>
        <dbReference type="Rhea" id="RHEA-COMP:10747"/>
        <dbReference type="Rhea" id="RHEA-COMP:10748"/>
        <dbReference type="ChEBI" id="CHEBI:83833"/>
        <dbReference type="ChEBI" id="CHEBI:83834"/>
        <dbReference type="EC" id="5.2.1.8"/>
    </reaction>
</comment>
<reference evidence="7 8" key="1">
    <citation type="journal article" date="2014" name="Int. J. Syst. Evol. Microbiol.">
        <title>Phaeodactylibacter xiamenensis gen. nov., sp. nov., a member of the family Saprospiraceae isolated from the marine alga Phaeodactylum tricornutum.</title>
        <authorList>
            <person name="Chen Z.Jr."/>
            <person name="Lei X."/>
            <person name="Lai Q."/>
            <person name="Li Y."/>
            <person name="Zhang B."/>
            <person name="Zhang J."/>
            <person name="Zhang H."/>
            <person name="Yang L."/>
            <person name="Zheng W."/>
            <person name="Tian Y."/>
            <person name="Yu Z."/>
            <person name="Xu H.Jr."/>
            <person name="Zheng T."/>
        </authorList>
    </citation>
    <scope>NUCLEOTIDE SEQUENCE [LARGE SCALE GENOMIC DNA]</scope>
    <source>
        <strain evidence="7 8">KD52</strain>
    </source>
</reference>
<keyword evidence="8" id="KW-1185">Reference proteome</keyword>
<dbReference type="AlphaFoldDB" id="A0A098S8R7"/>
<organism evidence="7 8">
    <name type="scientific">Phaeodactylibacter xiamenensis</name>
    <dbReference type="NCBI Taxonomy" id="1524460"/>
    <lineage>
        <taxon>Bacteria</taxon>
        <taxon>Pseudomonadati</taxon>
        <taxon>Bacteroidota</taxon>
        <taxon>Saprospiria</taxon>
        <taxon>Saprospirales</taxon>
        <taxon>Haliscomenobacteraceae</taxon>
        <taxon>Phaeodactylibacter</taxon>
    </lineage>
</organism>
<proteinExistence type="inferred from homology"/>
<comment type="similarity">
    <text evidence="2 5">Belongs to the cyclophilin-type PPIase family.</text>
</comment>
<evidence type="ECO:0000313" key="7">
    <source>
        <dbReference type="EMBL" id="KGE88053.1"/>
    </source>
</evidence>
<evidence type="ECO:0000259" key="6">
    <source>
        <dbReference type="PROSITE" id="PS50072"/>
    </source>
</evidence>
<dbReference type="GO" id="GO:0003755">
    <property type="term" value="F:peptidyl-prolyl cis-trans isomerase activity"/>
    <property type="evidence" value="ECO:0007669"/>
    <property type="project" value="UniProtKB-UniRule"/>
</dbReference>
<keyword evidence="4 5" id="KW-0413">Isomerase</keyword>
<dbReference type="InterPro" id="IPR029000">
    <property type="entry name" value="Cyclophilin-like_dom_sf"/>
</dbReference>
<evidence type="ECO:0000313" key="8">
    <source>
        <dbReference type="Proteomes" id="UP000029736"/>
    </source>
</evidence>
<evidence type="ECO:0000256" key="1">
    <source>
        <dbReference type="ARBA" id="ARBA00002388"/>
    </source>
</evidence>
<dbReference type="SUPFAM" id="SSF50891">
    <property type="entry name" value="Cyclophilin-like"/>
    <property type="match status" value="1"/>
</dbReference>
<dbReference type="PANTHER" id="PTHR45625:SF4">
    <property type="entry name" value="PEPTIDYLPROLYL ISOMERASE DOMAIN AND WD REPEAT-CONTAINING PROTEIN 1"/>
    <property type="match status" value="1"/>
</dbReference>
<dbReference type="GO" id="GO:0006457">
    <property type="term" value="P:protein folding"/>
    <property type="evidence" value="ECO:0007669"/>
    <property type="project" value="InterPro"/>
</dbReference>
<dbReference type="PIRSF" id="PIRSF001467">
    <property type="entry name" value="Peptidylpro_ismrse"/>
    <property type="match status" value="1"/>
</dbReference>
<keyword evidence="3 5" id="KW-0697">Rotamase</keyword>
<dbReference type="CDD" id="cd00317">
    <property type="entry name" value="cyclophilin"/>
    <property type="match status" value="1"/>
</dbReference>
<comment type="function">
    <text evidence="1 5">PPIases accelerate the folding of proteins. It catalyzes the cis-trans isomerization of proline imidic peptide bonds in oligopeptides.</text>
</comment>
<dbReference type="Gene3D" id="2.40.100.10">
    <property type="entry name" value="Cyclophilin-like"/>
    <property type="match status" value="1"/>
</dbReference>
<dbReference type="EC" id="5.2.1.8" evidence="5"/>
<dbReference type="OrthoDB" id="9807797at2"/>
<evidence type="ECO:0000256" key="4">
    <source>
        <dbReference type="ARBA" id="ARBA00023235"/>
    </source>
</evidence>
<dbReference type="PROSITE" id="PS00170">
    <property type="entry name" value="CSA_PPIASE_1"/>
    <property type="match status" value="1"/>
</dbReference>
<evidence type="ECO:0000256" key="3">
    <source>
        <dbReference type="ARBA" id="ARBA00023110"/>
    </source>
</evidence>
<dbReference type="InterPro" id="IPR024936">
    <property type="entry name" value="Cyclophilin-type_PPIase"/>
</dbReference>
<gene>
    <name evidence="7" type="ORF">IX84_11725</name>
</gene>
<evidence type="ECO:0000256" key="2">
    <source>
        <dbReference type="ARBA" id="ARBA00007365"/>
    </source>
</evidence>
<comment type="caution">
    <text evidence="7">The sequence shown here is derived from an EMBL/GenBank/DDBJ whole genome shotgun (WGS) entry which is preliminary data.</text>
</comment>
<dbReference type="EMBL" id="JPOS01000026">
    <property type="protein sequence ID" value="KGE88053.1"/>
    <property type="molecule type" value="Genomic_DNA"/>
</dbReference>
<name>A0A098S8R7_9BACT</name>
<dbReference type="PROSITE" id="PS50072">
    <property type="entry name" value="CSA_PPIASE_2"/>
    <property type="match status" value="1"/>
</dbReference>
<dbReference type="PRINTS" id="PR00153">
    <property type="entry name" value="CSAPPISMRASE"/>
</dbReference>
<dbReference type="RefSeq" id="WP_044220251.1">
    <property type="nucleotide sequence ID" value="NZ_CAKZLC010000239.1"/>
</dbReference>
<dbReference type="InterPro" id="IPR020892">
    <property type="entry name" value="Cyclophilin-type_PPIase_CS"/>
</dbReference>
<dbReference type="InterPro" id="IPR002130">
    <property type="entry name" value="Cyclophilin-type_PPIase_dom"/>
</dbReference>
<dbReference type="STRING" id="1524460.IX84_11725"/>
<evidence type="ECO:0000256" key="5">
    <source>
        <dbReference type="RuleBase" id="RU363019"/>
    </source>
</evidence>